<dbReference type="InterPro" id="IPR038604">
    <property type="entry name" value="HopJ_sf"/>
</dbReference>
<accession>A0ABT8WYZ7</accession>
<evidence type="ECO:0000313" key="2">
    <source>
        <dbReference type="Proteomes" id="UP001176891"/>
    </source>
</evidence>
<dbReference type="InterPro" id="IPR014984">
    <property type="entry name" value="HopJ"/>
</dbReference>
<dbReference type="Gene3D" id="3.20.160.10">
    <property type="entry name" value="vpa0580 domain like"/>
    <property type="match status" value="1"/>
</dbReference>
<name>A0ABT8WYZ7_9FLAO</name>
<comment type="caution">
    <text evidence="1">The sequence shown here is derived from an EMBL/GenBank/DDBJ whole genome shotgun (WGS) entry which is preliminary data.</text>
</comment>
<sequence length="120" mass="13371">MTIEAFRNKLKNTPKDIEFSETMCVIEAHYNFSPVAFKNGALQNDSGENSGSCKLFAFAKAQDLTKEETLACFGKFYFDEVLNDPDGSGHQNIRNFIKTGFTGLSFNEEPLSKKQVLSNG</sequence>
<evidence type="ECO:0000313" key="1">
    <source>
        <dbReference type="EMBL" id="MDO5986911.1"/>
    </source>
</evidence>
<dbReference type="EMBL" id="JAUOEM010000002">
    <property type="protein sequence ID" value="MDO5986911.1"/>
    <property type="molecule type" value="Genomic_DNA"/>
</dbReference>
<keyword evidence="2" id="KW-1185">Reference proteome</keyword>
<dbReference type="Proteomes" id="UP001176891">
    <property type="component" value="Unassembled WGS sequence"/>
</dbReference>
<gene>
    <name evidence="1" type="ORF">Q4Q39_05770</name>
</gene>
<organism evidence="1 2">
    <name type="scientific">Flavivirga amylovorans</name>
    <dbReference type="NCBI Taxonomy" id="870486"/>
    <lineage>
        <taxon>Bacteria</taxon>
        <taxon>Pseudomonadati</taxon>
        <taxon>Bacteroidota</taxon>
        <taxon>Flavobacteriia</taxon>
        <taxon>Flavobacteriales</taxon>
        <taxon>Flavobacteriaceae</taxon>
        <taxon>Flavivirga</taxon>
    </lineage>
</organism>
<dbReference type="RefSeq" id="WP_303281451.1">
    <property type="nucleotide sequence ID" value="NZ_BAABCZ010000005.1"/>
</dbReference>
<protein>
    <submittedName>
        <fullName evidence="1">HopJ type III effector protein</fullName>
    </submittedName>
</protein>
<reference evidence="1" key="1">
    <citation type="submission" date="2023-07" db="EMBL/GenBank/DDBJ databases">
        <title>Two novel species in the genus Flavivirga.</title>
        <authorList>
            <person name="Kwon K."/>
        </authorList>
    </citation>
    <scope>NUCLEOTIDE SEQUENCE</scope>
    <source>
        <strain evidence="1">KACC 14157</strain>
    </source>
</reference>
<proteinExistence type="predicted"/>
<dbReference type="Pfam" id="PF08888">
    <property type="entry name" value="HopJ"/>
    <property type="match status" value="1"/>
</dbReference>